<dbReference type="AlphaFoldDB" id="A0A7W3Y173"/>
<keyword evidence="6 17" id="KW-0032">Aminotransferase</keyword>
<keyword evidence="18" id="KW-1185">Reference proteome</keyword>
<comment type="subcellular location">
    <subcellularLocation>
        <location evidence="2">Cytoplasm</location>
    </subcellularLocation>
</comment>
<dbReference type="GO" id="GO:0009016">
    <property type="term" value="F:succinyldiaminopimelate transaminase activity"/>
    <property type="evidence" value="ECO:0007669"/>
    <property type="project" value="UniProtKB-EC"/>
</dbReference>
<dbReference type="NCBIfam" id="NF005855">
    <property type="entry name" value="PRK07777.1"/>
    <property type="match status" value="1"/>
</dbReference>
<dbReference type="EC" id="2.6.1.17" evidence="13"/>
<dbReference type="GO" id="GO:0016212">
    <property type="term" value="F:kynurenine-oxoglutarate transaminase activity"/>
    <property type="evidence" value="ECO:0007669"/>
    <property type="project" value="TreeGrafter"/>
</dbReference>
<evidence type="ECO:0000256" key="4">
    <source>
        <dbReference type="ARBA" id="ARBA00011738"/>
    </source>
</evidence>
<protein>
    <recommendedName>
        <fullName evidence="14">Probable N-succinyldiaminopimelate aminotransferase DapC</fullName>
        <ecNumber evidence="13">2.6.1.17</ecNumber>
    </recommendedName>
    <alternativeName>
        <fullName evidence="15">DAP-AT</fullName>
    </alternativeName>
</protein>
<organism evidence="17 18">
    <name type="scientific">Streptomyces alkaliphilus</name>
    <dbReference type="NCBI Taxonomy" id="1472722"/>
    <lineage>
        <taxon>Bacteria</taxon>
        <taxon>Bacillati</taxon>
        <taxon>Actinomycetota</taxon>
        <taxon>Actinomycetes</taxon>
        <taxon>Kitasatosporales</taxon>
        <taxon>Streptomycetaceae</taxon>
        <taxon>Streptomyces</taxon>
    </lineage>
</organism>
<proteinExistence type="inferred from homology"/>
<dbReference type="GO" id="GO:0005737">
    <property type="term" value="C:cytoplasm"/>
    <property type="evidence" value="ECO:0007669"/>
    <property type="project" value="UniProtKB-SubCell"/>
</dbReference>
<dbReference type="InterPro" id="IPR015424">
    <property type="entry name" value="PyrdxlP-dep_Trfase"/>
</dbReference>
<dbReference type="Proteomes" id="UP000538929">
    <property type="component" value="Unassembled WGS sequence"/>
</dbReference>
<evidence type="ECO:0000256" key="6">
    <source>
        <dbReference type="ARBA" id="ARBA00022576"/>
    </source>
</evidence>
<comment type="similarity">
    <text evidence="3">Belongs to the class-III pyridoxal-phosphate-dependent aminotransferase family.</text>
</comment>
<evidence type="ECO:0000256" key="14">
    <source>
        <dbReference type="ARBA" id="ARBA00073795"/>
    </source>
</evidence>
<dbReference type="InterPro" id="IPR004839">
    <property type="entry name" value="Aminotransferase_I/II_large"/>
</dbReference>
<dbReference type="GO" id="GO:0030170">
    <property type="term" value="F:pyridoxal phosphate binding"/>
    <property type="evidence" value="ECO:0007669"/>
    <property type="project" value="InterPro"/>
</dbReference>
<comment type="caution">
    <text evidence="17">The sequence shown here is derived from an EMBL/GenBank/DDBJ whole genome shotgun (WGS) entry which is preliminary data.</text>
</comment>
<dbReference type="CDD" id="cd00609">
    <property type="entry name" value="AAT_like"/>
    <property type="match status" value="1"/>
</dbReference>
<dbReference type="Gene3D" id="3.90.1150.10">
    <property type="entry name" value="Aspartate Aminotransferase, domain 1"/>
    <property type="match status" value="1"/>
</dbReference>
<dbReference type="PANTHER" id="PTHR43807">
    <property type="entry name" value="FI04487P"/>
    <property type="match status" value="1"/>
</dbReference>
<evidence type="ECO:0000256" key="8">
    <source>
        <dbReference type="ARBA" id="ARBA00022679"/>
    </source>
</evidence>
<evidence type="ECO:0000256" key="1">
    <source>
        <dbReference type="ARBA" id="ARBA00001933"/>
    </source>
</evidence>
<evidence type="ECO:0000256" key="10">
    <source>
        <dbReference type="ARBA" id="ARBA00051121"/>
    </source>
</evidence>
<dbReference type="PANTHER" id="PTHR43807:SF20">
    <property type="entry name" value="FI04487P"/>
    <property type="match status" value="1"/>
</dbReference>
<dbReference type="FunFam" id="3.40.640.10:FF:000076">
    <property type="entry name" value="N-succinyldiaminopimelate aminotransferase DapC"/>
    <property type="match status" value="1"/>
</dbReference>
<evidence type="ECO:0000256" key="5">
    <source>
        <dbReference type="ARBA" id="ARBA00022490"/>
    </source>
</evidence>
<keyword evidence="5" id="KW-0963">Cytoplasm</keyword>
<dbReference type="InterPro" id="IPR015421">
    <property type="entry name" value="PyrdxlP-dep_Trfase_major"/>
</dbReference>
<evidence type="ECO:0000313" key="18">
    <source>
        <dbReference type="Proteomes" id="UP000538929"/>
    </source>
</evidence>
<dbReference type="GO" id="GO:0008652">
    <property type="term" value="P:amino acid biosynthetic process"/>
    <property type="evidence" value="ECO:0007669"/>
    <property type="project" value="UniProtKB-KW"/>
</dbReference>
<reference evidence="18" key="1">
    <citation type="submission" date="2019-10" db="EMBL/GenBank/DDBJ databases">
        <title>Streptomyces sp. nov., a novel actinobacterium isolated from alkaline environment.</title>
        <authorList>
            <person name="Golinska P."/>
        </authorList>
    </citation>
    <scope>NUCLEOTIDE SEQUENCE [LARGE SCALE GENOMIC DNA]</scope>
    <source>
        <strain evidence="18">DSM 42118</strain>
    </source>
</reference>
<evidence type="ECO:0000256" key="13">
    <source>
        <dbReference type="ARBA" id="ARBA00066978"/>
    </source>
</evidence>
<dbReference type="EMBL" id="VKHT01000225">
    <property type="protein sequence ID" value="MBB0244374.1"/>
    <property type="molecule type" value="Genomic_DNA"/>
</dbReference>
<feature type="domain" description="Aminotransferase class I/classII large" evidence="16">
    <location>
        <begin position="31"/>
        <end position="383"/>
    </location>
</feature>
<evidence type="ECO:0000313" key="17">
    <source>
        <dbReference type="EMBL" id="MBB0244374.1"/>
    </source>
</evidence>
<keyword evidence="8 17" id="KW-0808">Transferase</keyword>
<keyword evidence="9" id="KW-0663">Pyridoxal phosphate</keyword>
<accession>A0A7W3Y173</accession>
<dbReference type="SUPFAM" id="SSF53383">
    <property type="entry name" value="PLP-dependent transferases"/>
    <property type="match status" value="1"/>
</dbReference>
<comment type="subunit">
    <text evidence="4">Homodimer.</text>
</comment>
<evidence type="ECO:0000259" key="16">
    <source>
        <dbReference type="Pfam" id="PF00155"/>
    </source>
</evidence>
<dbReference type="InterPro" id="IPR051326">
    <property type="entry name" value="Kynurenine-oxoglutarate_AT"/>
</dbReference>
<evidence type="ECO:0000256" key="2">
    <source>
        <dbReference type="ARBA" id="ARBA00004496"/>
    </source>
</evidence>
<sequence>MIDRPLLNRRLDGHGTTIFAEMSALAVRTGAINLGQGFPDTDGPEEVREAAVRALREGRGNQYPPGPGVPELRAAISDHQRRFHGLTFDPDTEVLVTAGATEAIAASLLALLEPGDEVIALEPFYDSYAACIDMAGARRVPLTLRAPHFRPDLDELRDAISPRTRLLLLNSPHNPTGTVLTRAELGEIAGLAVEHNLLVVTDEVYEHLVFDGEHVPLISLPGMRERTVSISSAGKTFSFTGWKVGWVTGSAPLVSAVRTAKQYLTYVSAGPFQYAVAEALALPDAYFTDFREDLRAKRDLLADGLTEAGFEVYRPQGTYFITTDVAPLGEKDGVAFCRALPERCGVVAVPNAVFHYDTPDAGRSQVRFAFCKRVEVLRDAVNRLRALAG</sequence>
<dbReference type="InterPro" id="IPR015422">
    <property type="entry name" value="PyrdxlP-dep_Trfase_small"/>
</dbReference>
<comment type="pathway">
    <text evidence="12">Amino-acid biosynthesis; L-lysine biosynthesis via DAP pathway; LL-2,6-diaminopimelate from (S)-tetrahydrodipicolinate (succinylase route): step 2/3.</text>
</comment>
<evidence type="ECO:0000256" key="15">
    <source>
        <dbReference type="ARBA" id="ARBA00078668"/>
    </source>
</evidence>
<dbReference type="RefSeq" id="WP_182606004.1">
    <property type="nucleotide sequence ID" value="NZ_VKHT01000225.1"/>
</dbReference>
<keyword evidence="7" id="KW-0028">Amino-acid biosynthesis</keyword>
<comment type="function">
    <text evidence="11">Involved in the lysine biosynthetic pathways. It catalyzes the transfer of an amino group from L-glutamate to N-succinyl-2-l-amino-6-oxoheptanedioate (N-succinyl-2-l-amino-6-ketopimelate) in a PLP-dependent reaction, yielding as products N-succinyl-l-2,6-diaminoheptanedioate (N-succinyl-diaminopimelate) and 2-oxoglutarate.</text>
</comment>
<name>A0A7W3Y173_9ACTN</name>
<gene>
    <name evidence="17" type="ORF">FNQ90_09715</name>
</gene>
<comment type="cofactor">
    <cofactor evidence="1">
        <name>pyridoxal 5'-phosphate</name>
        <dbReference type="ChEBI" id="CHEBI:597326"/>
    </cofactor>
</comment>
<evidence type="ECO:0000256" key="11">
    <source>
        <dbReference type="ARBA" id="ARBA00055496"/>
    </source>
</evidence>
<evidence type="ECO:0000256" key="12">
    <source>
        <dbReference type="ARBA" id="ARBA00060594"/>
    </source>
</evidence>
<dbReference type="Gene3D" id="3.40.640.10">
    <property type="entry name" value="Type I PLP-dependent aspartate aminotransferase-like (Major domain)"/>
    <property type="match status" value="1"/>
</dbReference>
<dbReference type="Pfam" id="PF00155">
    <property type="entry name" value="Aminotran_1_2"/>
    <property type="match status" value="1"/>
</dbReference>
<evidence type="ECO:0000256" key="3">
    <source>
        <dbReference type="ARBA" id="ARBA00008954"/>
    </source>
</evidence>
<evidence type="ECO:0000256" key="7">
    <source>
        <dbReference type="ARBA" id="ARBA00022605"/>
    </source>
</evidence>
<evidence type="ECO:0000256" key="9">
    <source>
        <dbReference type="ARBA" id="ARBA00022898"/>
    </source>
</evidence>
<comment type="catalytic activity">
    <reaction evidence="10">
        <text>N-succinyl-(2S,6S)-2,6-diaminopimelate + 2-oxoglutarate = (S)-2-succinylamino-6-oxoheptanedioate + L-glutamate</text>
        <dbReference type="Rhea" id="RHEA:11960"/>
        <dbReference type="ChEBI" id="CHEBI:15685"/>
        <dbReference type="ChEBI" id="CHEBI:16810"/>
        <dbReference type="ChEBI" id="CHEBI:29985"/>
        <dbReference type="ChEBI" id="CHEBI:58087"/>
        <dbReference type="EC" id="2.6.1.17"/>
    </reaction>
</comment>